<organism evidence="1 2">
    <name type="scientific">Flemingia macrophylla</name>
    <dbReference type="NCBI Taxonomy" id="520843"/>
    <lineage>
        <taxon>Eukaryota</taxon>
        <taxon>Viridiplantae</taxon>
        <taxon>Streptophyta</taxon>
        <taxon>Embryophyta</taxon>
        <taxon>Tracheophyta</taxon>
        <taxon>Spermatophyta</taxon>
        <taxon>Magnoliopsida</taxon>
        <taxon>eudicotyledons</taxon>
        <taxon>Gunneridae</taxon>
        <taxon>Pentapetalae</taxon>
        <taxon>rosids</taxon>
        <taxon>fabids</taxon>
        <taxon>Fabales</taxon>
        <taxon>Fabaceae</taxon>
        <taxon>Papilionoideae</taxon>
        <taxon>50 kb inversion clade</taxon>
        <taxon>NPAAA clade</taxon>
        <taxon>indigoferoid/millettioid clade</taxon>
        <taxon>Phaseoleae</taxon>
        <taxon>Flemingia</taxon>
    </lineage>
</organism>
<comment type="caution">
    <text evidence="1">The sequence shown here is derived from an EMBL/GenBank/DDBJ whole genome shotgun (WGS) entry which is preliminary data.</text>
</comment>
<dbReference type="EMBL" id="JBGMDY010000008">
    <property type="protein sequence ID" value="KAL2325770.1"/>
    <property type="molecule type" value="Genomic_DNA"/>
</dbReference>
<protein>
    <submittedName>
        <fullName evidence="1">Uncharacterized protein</fullName>
    </submittedName>
</protein>
<accession>A0ABD1LQH0</accession>
<reference evidence="1 2" key="1">
    <citation type="submission" date="2024-08" db="EMBL/GenBank/DDBJ databases">
        <title>Insights into the chromosomal genome structure of Flemingia macrophylla.</title>
        <authorList>
            <person name="Ding Y."/>
            <person name="Zhao Y."/>
            <person name="Bi W."/>
            <person name="Wu M."/>
            <person name="Zhao G."/>
            <person name="Gong Y."/>
            <person name="Li W."/>
            <person name="Zhang P."/>
        </authorList>
    </citation>
    <scope>NUCLEOTIDE SEQUENCE [LARGE SCALE GENOMIC DNA]</scope>
    <source>
        <strain evidence="1">DYQJB</strain>
        <tissue evidence="1">Leaf</tissue>
    </source>
</reference>
<evidence type="ECO:0000313" key="2">
    <source>
        <dbReference type="Proteomes" id="UP001603857"/>
    </source>
</evidence>
<proteinExistence type="predicted"/>
<sequence>MVACYRCLQHKPQDAHSLQVATKKDRHLYGGHWKNGWHRLLQQRDIRSHVVNSSNDNDIISYTGATSWKPSSLSSVWPLLLWWPGIDVCSISLKMLIHSRLLRCIVLEAIFSVKCLASAAVVACDRIFQHKAQDAHLLQFAMKKDRHLCIYSHVVNSSNDNGIISCTETARSWKLSSLSSVWPWLLWWPAIDVCSISLRMLIHSRCICSHVVNFYNDNGIISCTKTARISKPSSLSSVWPLLLWLPAIDVCSISLRILIPSSFDARNDATIVRGVHHVATDTSAETRKVEGKLDALANLVNQLEQPGVNEHPEACAANIYSSFGARNDAIVIRGLHDVATDTSAETRKVEGKLDALANLVNQLMVNQKPASVARVCGIRSSNHHHTNVFPSFFGARNDAIVIRGVHDVATDTSAETRKVECKLDALVNLVTQLAMNQKPASVARVCHQSSRGQTLDREDGFQLQAVSVQEMMPLSLEEFTTCLQIHLLKLERSHHRCRGQTLDREDGFQLLAVSVQELMQFFGAINDAIAIRGVHNVAKDTSAETRKVEGKLDVLVNLVTQVDVNQKSTSIARVYGHHISSAQPLDREDGFQLLAVAMQEMMPLSLEEFTTWLQIHLLKLESFSARNDAIVIRGVHDVATDTFAKTRKVKGKLDPLVNLVTQLVVNQKRASVARVCGIRSSNAHHTNVSRNDAVVIRGFHDIATDTSVETRKVEGKLDALVDLVTQVDVNQKPASVARVYVSEQEMMPLSLVEFITWLQIYLLKLESFSARNDAIVIRGVHNVATDTSAETGKVEGKLNALVKMVTQLAVNQKPASVARATKAAEATLDREDGFQLLAVSVQEMMSFSFEEFTTWLQIHLLKLERSFGARNDVVVIRGFHDMATDTFVETRTMEGKLDALVNLVTQVDVNQKPASVARVYGICSSHDHHINVCPSSFRARNDAIVISGVHNVATDTSAETRKSVASIPPMTTIQMPVLLHSNLDISARNDAIVIRGVHNVATDTSAETGKVEGKLNALVKMVTQLAVNQKPASIARATKAAEATLDREDGFQLLAVSVQEMMPFSLEEFTTWLQIHLLKLERSFGARNDAIIIRGVHNLPTDTSAENRKVEGKLDPHVNLVTQLAVNLNFGARNDAIVIRGVDDVATYTSAKTRKVEGKLDNLVNLVTQLAVNQKSTPVVRVCGIRHHSCRGQSLDREDGFQLLAVSEPGVNENLRLMLQTSTVGNHSSIGQTLDREDGIQLLAVSVQDMMTLSLEEFTTWLQIHLLKLTRWKASSCQLGDSTRCESEA</sequence>
<name>A0ABD1LQH0_9FABA</name>
<keyword evidence="2" id="KW-1185">Reference proteome</keyword>
<gene>
    <name evidence="1" type="ORF">Fmac_024828</name>
</gene>
<evidence type="ECO:0000313" key="1">
    <source>
        <dbReference type="EMBL" id="KAL2325770.1"/>
    </source>
</evidence>
<dbReference type="Proteomes" id="UP001603857">
    <property type="component" value="Unassembled WGS sequence"/>
</dbReference>